<gene>
    <name evidence="2" type="ORF">QJS10_CPA03g00263</name>
</gene>
<dbReference type="EMBL" id="JAUJYO010000003">
    <property type="protein sequence ID" value="KAK1320533.1"/>
    <property type="molecule type" value="Genomic_DNA"/>
</dbReference>
<accession>A0AAV9F3L9</accession>
<reference evidence="2" key="1">
    <citation type="journal article" date="2023" name="Nat. Commun.">
        <title>Diploid and tetraploid genomes of Acorus and the evolution of monocots.</title>
        <authorList>
            <person name="Ma L."/>
            <person name="Liu K.W."/>
            <person name="Li Z."/>
            <person name="Hsiao Y.Y."/>
            <person name="Qi Y."/>
            <person name="Fu T."/>
            <person name="Tang G.D."/>
            <person name="Zhang D."/>
            <person name="Sun W.H."/>
            <person name="Liu D.K."/>
            <person name="Li Y."/>
            <person name="Chen G.Z."/>
            <person name="Liu X.D."/>
            <person name="Liao X.Y."/>
            <person name="Jiang Y.T."/>
            <person name="Yu X."/>
            <person name="Hao Y."/>
            <person name="Huang J."/>
            <person name="Zhao X.W."/>
            <person name="Ke S."/>
            <person name="Chen Y.Y."/>
            <person name="Wu W.L."/>
            <person name="Hsu J.L."/>
            <person name="Lin Y.F."/>
            <person name="Huang M.D."/>
            <person name="Li C.Y."/>
            <person name="Huang L."/>
            <person name="Wang Z.W."/>
            <person name="Zhao X."/>
            <person name="Zhong W.Y."/>
            <person name="Peng D.H."/>
            <person name="Ahmad S."/>
            <person name="Lan S."/>
            <person name="Zhang J.S."/>
            <person name="Tsai W.C."/>
            <person name="Van de Peer Y."/>
            <person name="Liu Z.J."/>
        </authorList>
    </citation>
    <scope>NUCLEOTIDE SEQUENCE</scope>
    <source>
        <strain evidence="2">CP</strain>
    </source>
</reference>
<dbReference type="PANTHER" id="PTHR31094">
    <property type="entry name" value="RIKEN CDNA 2310061I04 GENE"/>
    <property type="match status" value="1"/>
</dbReference>
<dbReference type="Proteomes" id="UP001180020">
    <property type="component" value="Unassembled WGS sequence"/>
</dbReference>
<evidence type="ECO:0000313" key="2">
    <source>
        <dbReference type="EMBL" id="KAK1320533.1"/>
    </source>
</evidence>
<sequence length="105" mass="11821">MVRVVGASSRTADCEARVSEAESERVNRFFSAPPVYSRGSSVVTSLSASSSSPPSLGQEKQSRKGGDEDDRREYYVNTGYAIRTLREEYPEMFHREPTFDIYREG</sequence>
<evidence type="ECO:0000256" key="1">
    <source>
        <dbReference type="SAM" id="MobiDB-lite"/>
    </source>
</evidence>
<feature type="compositionally biased region" description="Basic and acidic residues" evidence="1">
    <location>
        <begin position="60"/>
        <end position="73"/>
    </location>
</feature>
<keyword evidence="3" id="KW-1185">Reference proteome</keyword>
<dbReference type="PANTHER" id="PTHR31094:SF2">
    <property type="entry name" value="RIKEN CDNA 2310061I04 GENE"/>
    <property type="match status" value="1"/>
</dbReference>
<dbReference type="AlphaFoldDB" id="A0AAV9F3L9"/>
<reference evidence="2" key="2">
    <citation type="submission" date="2023-06" db="EMBL/GenBank/DDBJ databases">
        <authorList>
            <person name="Ma L."/>
            <person name="Liu K.-W."/>
            <person name="Li Z."/>
            <person name="Hsiao Y.-Y."/>
            <person name="Qi Y."/>
            <person name="Fu T."/>
            <person name="Tang G."/>
            <person name="Zhang D."/>
            <person name="Sun W.-H."/>
            <person name="Liu D.-K."/>
            <person name="Li Y."/>
            <person name="Chen G.-Z."/>
            <person name="Liu X.-D."/>
            <person name="Liao X.-Y."/>
            <person name="Jiang Y.-T."/>
            <person name="Yu X."/>
            <person name="Hao Y."/>
            <person name="Huang J."/>
            <person name="Zhao X.-W."/>
            <person name="Ke S."/>
            <person name="Chen Y.-Y."/>
            <person name="Wu W.-L."/>
            <person name="Hsu J.-L."/>
            <person name="Lin Y.-F."/>
            <person name="Huang M.-D."/>
            <person name="Li C.-Y."/>
            <person name="Huang L."/>
            <person name="Wang Z.-W."/>
            <person name="Zhao X."/>
            <person name="Zhong W.-Y."/>
            <person name="Peng D.-H."/>
            <person name="Ahmad S."/>
            <person name="Lan S."/>
            <person name="Zhang J.-S."/>
            <person name="Tsai W.-C."/>
            <person name="Van De Peer Y."/>
            <person name="Liu Z.-J."/>
        </authorList>
    </citation>
    <scope>NUCLEOTIDE SEQUENCE</scope>
    <source>
        <strain evidence="2">CP</strain>
        <tissue evidence="2">Leaves</tissue>
    </source>
</reference>
<name>A0AAV9F3L9_ACOCL</name>
<comment type="caution">
    <text evidence="2">The sequence shown here is derived from an EMBL/GenBank/DDBJ whole genome shotgun (WGS) entry which is preliminary data.</text>
</comment>
<organism evidence="2 3">
    <name type="scientific">Acorus calamus</name>
    <name type="common">Sweet flag</name>
    <dbReference type="NCBI Taxonomy" id="4465"/>
    <lineage>
        <taxon>Eukaryota</taxon>
        <taxon>Viridiplantae</taxon>
        <taxon>Streptophyta</taxon>
        <taxon>Embryophyta</taxon>
        <taxon>Tracheophyta</taxon>
        <taxon>Spermatophyta</taxon>
        <taxon>Magnoliopsida</taxon>
        <taxon>Liliopsida</taxon>
        <taxon>Acoraceae</taxon>
        <taxon>Acorus</taxon>
    </lineage>
</organism>
<feature type="region of interest" description="Disordered" evidence="1">
    <location>
        <begin position="33"/>
        <end position="73"/>
    </location>
</feature>
<dbReference type="InterPro" id="IPR018790">
    <property type="entry name" value="DUF2358"/>
</dbReference>
<proteinExistence type="predicted"/>
<feature type="compositionally biased region" description="Low complexity" evidence="1">
    <location>
        <begin position="37"/>
        <end position="57"/>
    </location>
</feature>
<protein>
    <submittedName>
        <fullName evidence="2">Uncharacterized protein</fullName>
    </submittedName>
</protein>
<evidence type="ECO:0000313" key="3">
    <source>
        <dbReference type="Proteomes" id="UP001180020"/>
    </source>
</evidence>